<evidence type="ECO:0000313" key="3">
    <source>
        <dbReference type="Proteomes" id="UP000007939"/>
    </source>
</evidence>
<reference evidence="3" key="1">
    <citation type="submission" date="2011-04" db="EMBL/GenBank/DDBJ databases">
        <title>The complete genome of Spirochaeta coccoides DSM 17374.</title>
        <authorList>
            <person name="Lucas S."/>
            <person name="Copeland A."/>
            <person name="Lapidus A."/>
            <person name="Bruce D."/>
            <person name="Goodwin L."/>
            <person name="Pitluck S."/>
            <person name="Peters L."/>
            <person name="Kyrpides N."/>
            <person name="Mavromatis K."/>
            <person name="Pagani I."/>
            <person name="Ivanova N."/>
            <person name="Ovchinnikova G."/>
            <person name="Lu M."/>
            <person name="Detter J.C."/>
            <person name="Tapia R."/>
            <person name="Han C."/>
            <person name="Land M."/>
            <person name="Hauser L."/>
            <person name="Markowitz V."/>
            <person name="Cheng J.-F."/>
            <person name="Hugenholtz P."/>
            <person name="Woyke T."/>
            <person name="Wu D."/>
            <person name="Spring S."/>
            <person name="Schroeder M."/>
            <person name="Brambilla E."/>
            <person name="Klenk H.-P."/>
            <person name="Eisen J.A."/>
        </authorList>
    </citation>
    <scope>NUCLEOTIDE SEQUENCE [LARGE SCALE GENOMIC DNA]</scope>
    <source>
        <strain evidence="3">ATCC BAA-1237 / DSM 17374 / SPN1</strain>
    </source>
</reference>
<dbReference type="AlphaFoldDB" id="F4GM42"/>
<proteinExistence type="predicted"/>
<dbReference type="RefSeq" id="WP_013739912.1">
    <property type="nucleotide sequence ID" value="NC_015436.1"/>
</dbReference>
<reference evidence="2 3" key="2">
    <citation type="journal article" date="2012" name="Stand. Genomic Sci.">
        <title>Complete genome sequence of the termite hindgut bacterium Spirochaeta coccoides type strain (SPN1(T)), reclassification in the genus Sphaerochaeta as Sphaerochaeta coccoides comb. nov. and emendations of the family Spirochaetaceae and the genus Sphaerochaeta.</title>
        <authorList>
            <person name="Abt B."/>
            <person name="Han C."/>
            <person name="Scheuner C."/>
            <person name="Lu M."/>
            <person name="Lapidus A."/>
            <person name="Nolan M."/>
            <person name="Lucas S."/>
            <person name="Hammon N."/>
            <person name="Deshpande S."/>
            <person name="Cheng J.F."/>
            <person name="Tapia R."/>
            <person name="Goodwin L.A."/>
            <person name="Pitluck S."/>
            <person name="Liolios K."/>
            <person name="Pagani I."/>
            <person name="Ivanova N."/>
            <person name="Mavromatis K."/>
            <person name="Mikhailova N."/>
            <person name="Huntemann M."/>
            <person name="Pati A."/>
            <person name="Chen A."/>
            <person name="Palaniappan K."/>
            <person name="Land M."/>
            <person name="Hauser L."/>
            <person name="Brambilla E.M."/>
            <person name="Rohde M."/>
            <person name="Spring S."/>
            <person name="Gronow S."/>
            <person name="Goker M."/>
            <person name="Woyke T."/>
            <person name="Bristow J."/>
            <person name="Eisen J.A."/>
            <person name="Markowitz V."/>
            <person name="Hugenholtz P."/>
            <person name="Kyrpides N.C."/>
            <person name="Klenk H.P."/>
            <person name="Detter J.C."/>
        </authorList>
    </citation>
    <scope>NUCLEOTIDE SEQUENCE [LARGE SCALE GENOMIC DNA]</scope>
    <source>
        <strain evidence="3">ATCC BAA-1237 / DSM 17374 / SPN1</strain>
    </source>
</reference>
<evidence type="ECO:0000256" key="1">
    <source>
        <dbReference type="SAM" id="Phobius"/>
    </source>
</evidence>
<name>F4GM42_PARC1</name>
<keyword evidence="1" id="KW-1133">Transmembrane helix</keyword>
<protein>
    <submittedName>
        <fullName evidence="2">Uncharacterized protein</fullName>
    </submittedName>
</protein>
<gene>
    <name evidence="2" type="ordered locus">Spico_1309</name>
</gene>
<keyword evidence="1" id="KW-0812">Transmembrane</keyword>
<sequence length="86" mass="9024">MVALNLLYVFSPIVSVVLEITIVILLALILKAVRKPSSIHEETVEPATSATSLPPYAVISNPPSSVVSKDAEIAAAIAVALDKSKK</sequence>
<feature type="transmembrane region" description="Helical" evidence="1">
    <location>
        <begin position="6"/>
        <end position="30"/>
    </location>
</feature>
<keyword evidence="1" id="KW-0472">Membrane</keyword>
<evidence type="ECO:0000313" key="2">
    <source>
        <dbReference type="EMBL" id="AEC02517.1"/>
    </source>
</evidence>
<accession>F4GM42</accession>
<dbReference type="Proteomes" id="UP000007939">
    <property type="component" value="Chromosome"/>
</dbReference>
<dbReference type="KEGG" id="scc:Spico_1309"/>
<dbReference type="EMBL" id="CP002659">
    <property type="protein sequence ID" value="AEC02517.1"/>
    <property type="molecule type" value="Genomic_DNA"/>
</dbReference>
<dbReference type="HOGENOM" id="CLU_2496279_0_0_12"/>
<keyword evidence="3" id="KW-1185">Reference proteome</keyword>
<organism evidence="2 3">
    <name type="scientific">Parasphaerochaeta coccoides (strain ATCC BAA-1237 / DSM 17374 / SPN1)</name>
    <name type="common">Sphaerochaeta coccoides</name>
    <dbReference type="NCBI Taxonomy" id="760011"/>
    <lineage>
        <taxon>Bacteria</taxon>
        <taxon>Pseudomonadati</taxon>
        <taxon>Spirochaetota</taxon>
        <taxon>Spirochaetia</taxon>
        <taxon>Spirochaetales</taxon>
        <taxon>Sphaerochaetaceae</taxon>
        <taxon>Parasphaerochaeta</taxon>
    </lineage>
</organism>
<dbReference type="STRING" id="760011.Spico_1309"/>